<dbReference type="InParanoid" id="I7MDA5"/>
<accession>I7MDA5</accession>
<name>I7MDA5_TETTS</name>
<dbReference type="EMBL" id="GG662864">
    <property type="protein sequence ID" value="EAR86082.1"/>
    <property type="molecule type" value="Genomic_DNA"/>
</dbReference>
<keyword evidence="3" id="KW-1185">Reference proteome</keyword>
<evidence type="ECO:0000256" key="1">
    <source>
        <dbReference type="SAM" id="Coils"/>
    </source>
</evidence>
<sequence length="154" mass="18921">MNDTALHQLKKTWEFEYKIMEKLIKKLHNQLRAQKELRILQEMMRKCKQVLRDLGDLIKEENREKRVQNLKQFFKLCTKTMETCQKFGQYCYQYIERKFLLEFSSISFACSSRFYYLLKEIHPFLNKIFKREKALLQSEEIKEQQKQNNTIVIH</sequence>
<protein>
    <submittedName>
        <fullName evidence="2">Uncharacterized protein</fullName>
    </submittedName>
</protein>
<evidence type="ECO:0000313" key="3">
    <source>
        <dbReference type="Proteomes" id="UP000009168"/>
    </source>
</evidence>
<dbReference type="AlphaFoldDB" id="I7MDA5"/>
<dbReference type="KEGG" id="tet:TTHERM_00548290"/>
<organism evidence="2 3">
    <name type="scientific">Tetrahymena thermophila (strain SB210)</name>
    <dbReference type="NCBI Taxonomy" id="312017"/>
    <lineage>
        <taxon>Eukaryota</taxon>
        <taxon>Sar</taxon>
        <taxon>Alveolata</taxon>
        <taxon>Ciliophora</taxon>
        <taxon>Intramacronucleata</taxon>
        <taxon>Oligohymenophorea</taxon>
        <taxon>Hymenostomatida</taxon>
        <taxon>Tetrahymenina</taxon>
        <taxon>Tetrahymenidae</taxon>
        <taxon>Tetrahymena</taxon>
    </lineage>
</organism>
<reference evidence="3" key="1">
    <citation type="journal article" date="2006" name="PLoS Biol.">
        <title>Macronuclear genome sequence of the ciliate Tetrahymena thermophila, a model eukaryote.</title>
        <authorList>
            <person name="Eisen J.A."/>
            <person name="Coyne R.S."/>
            <person name="Wu M."/>
            <person name="Wu D."/>
            <person name="Thiagarajan M."/>
            <person name="Wortman J.R."/>
            <person name="Badger J.H."/>
            <person name="Ren Q."/>
            <person name="Amedeo P."/>
            <person name="Jones K.M."/>
            <person name="Tallon L.J."/>
            <person name="Delcher A.L."/>
            <person name="Salzberg S.L."/>
            <person name="Silva J.C."/>
            <person name="Haas B.J."/>
            <person name="Majoros W.H."/>
            <person name="Farzad M."/>
            <person name="Carlton J.M."/>
            <person name="Smith R.K. Jr."/>
            <person name="Garg J."/>
            <person name="Pearlman R.E."/>
            <person name="Karrer K.M."/>
            <person name="Sun L."/>
            <person name="Manning G."/>
            <person name="Elde N.C."/>
            <person name="Turkewitz A.P."/>
            <person name="Asai D.J."/>
            <person name="Wilkes D.E."/>
            <person name="Wang Y."/>
            <person name="Cai H."/>
            <person name="Collins K."/>
            <person name="Stewart B.A."/>
            <person name="Lee S.R."/>
            <person name="Wilamowska K."/>
            <person name="Weinberg Z."/>
            <person name="Ruzzo W.L."/>
            <person name="Wloga D."/>
            <person name="Gaertig J."/>
            <person name="Frankel J."/>
            <person name="Tsao C.-C."/>
            <person name="Gorovsky M.A."/>
            <person name="Keeling P.J."/>
            <person name="Waller R.F."/>
            <person name="Patron N.J."/>
            <person name="Cherry J.M."/>
            <person name="Stover N.A."/>
            <person name="Krieger C.J."/>
            <person name="del Toro C."/>
            <person name="Ryder H.F."/>
            <person name="Williamson S.C."/>
            <person name="Barbeau R.A."/>
            <person name="Hamilton E.P."/>
            <person name="Orias E."/>
        </authorList>
    </citation>
    <scope>NUCLEOTIDE SEQUENCE [LARGE SCALE GENOMIC DNA]</scope>
    <source>
        <strain evidence="3">SB210</strain>
    </source>
</reference>
<evidence type="ECO:0000313" key="2">
    <source>
        <dbReference type="EMBL" id="EAR86082.1"/>
    </source>
</evidence>
<dbReference type="HOGENOM" id="CLU_1707831_0_0_1"/>
<proteinExistence type="predicted"/>
<dbReference type="Proteomes" id="UP000009168">
    <property type="component" value="Unassembled WGS sequence"/>
</dbReference>
<dbReference type="GeneID" id="7822814"/>
<keyword evidence="1" id="KW-0175">Coiled coil</keyword>
<gene>
    <name evidence="2" type="ORF">TTHERM_00548290</name>
</gene>
<feature type="coiled-coil region" evidence="1">
    <location>
        <begin position="17"/>
        <end position="60"/>
    </location>
</feature>
<dbReference type="RefSeq" id="XP_976677.1">
    <property type="nucleotide sequence ID" value="XM_971584.1"/>
</dbReference>